<dbReference type="GO" id="GO:0003677">
    <property type="term" value="F:DNA binding"/>
    <property type="evidence" value="ECO:0007669"/>
    <property type="project" value="UniProtKB-KW"/>
</dbReference>
<evidence type="ECO:0000259" key="5">
    <source>
        <dbReference type="PROSITE" id="PS50949"/>
    </source>
</evidence>
<comment type="caution">
    <text evidence="6">The sequence shown here is derived from an EMBL/GenBank/DDBJ whole genome shotgun (WGS) entry which is preliminary data.</text>
</comment>
<dbReference type="Gene3D" id="1.10.10.10">
    <property type="entry name" value="Winged helix-like DNA-binding domain superfamily/Winged helix DNA-binding domain"/>
    <property type="match status" value="1"/>
</dbReference>
<evidence type="ECO:0000256" key="2">
    <source>
        <dbReference type="ARBA" id="ARBA00023125"/>
    </source>
</evidence>
<name>A0A225MYM0_9BURK</name>
<evidence type="ECO:0000313" key="7">
    <source>
        <dbReference type="Proteomes" id="UP000214603"/>
    </source>
</evidence>
<dbReference type="InterPro" id="IPR000524">
    <property type="entry name" value="Tscrpt_reg_HTH_GntR"/>
</dbReference>
<dbReference type="InterPro" id="IPR011711">
    <property type="entry name" value="GntR_C"/>
</dbReference>
<dbReference type="AlphaFoldDB" id="A0A225MYM0"/>
<dbReference type="SMART" id="SM00895">
    <property type="entry name" value="FCD"/>
    <property type="match status" value="1"/>
</dbReference>
<dbReference type="GO" id="GO:0003700">
    <property type="term" value="F:DNA-binding transcription factor activity"/>
    <property type="evidence" value="ECO:0007669"/>
    <property type="project" value="InterPro"/>
</dbReference>
<keyword evidence="7" id="KW-1185">Reference proteome</keyword>
<keyword evidence="2" id="KW-0238">DNA-binding</keyword>
<dbReference type="Pfam" id="PF00392">
    <property type="entry name" value="GntR"/>
    <property type="match status" value="1"/>
</dbReference>
<organism evidence="6 7">
    <name type="scientific">Candidimonas nitroreducens</name>
    <dbReference type="NCBI Taxonomy" id="683354"/>
    <lineage>
        <taxon>Bacteria</taxon>
        <taxon>Pseudomonadati</taxon>
        <taxon>Pseudomonadota</taxon>
        <taxon>Betaproteobacteria</taxon>
        <taxon>Burkholderiales</taxon>
        <taxon>Alcaligenaceae</taxon>
        <taxon>Candidimonas</taxon>
    </lineage>
</organism>
<sequence length="267" mass="29579">MSNSSTRATPRVRKTKHIAFKPVDDGIRPADAIQAQIRGMISSRTLKAGDRLPSERDLAEQFSVSRNSVRQALRSLTDSGLLDVKKGASGGAFIRDGGGDAVRAGLGDLYSLGTIQPTHLTEARLLIGVEIVRLACERRTDEELEELEANVRAAKAAVQAGDVKRRTQVNLEFYQVLARMTHNPLLEIITDAVLAMTQRFVEEFMRTTDATVMPFRYKLLADLKAQDADAAAEKMREHLLRLQKIYLAEATARSRPRSRPARTSAPR</sequence>
<dbReference type="InterPro" id="IPR036390">
    <property type="entry name" value="WH_DNA-bd_sf"/>
</dbReference>
<dbReference type="SUPFAM" id="SSF46785">
    <property type="entry name" value="Winged helix' DNA-binding domain"/>
    <property type="match status" value="1"/>
</dbReference>
<keyword evidence="4" id="KW-0175">Coiled coil</keyword>
<dbReference type="OrthoDB" id="9028214at2"/>
<dbReference type="Proteomes" id="UP000214603">
    <property type="component" value="Unassembled WGS sequence"/>
</dbReference>
<feature type="coiled-coil region" evidence="4">
    <location>
        <begin position="137"/>
        <end position="164"/>
    </location>
</feature>
<dbReference type="Gene3D" id="1.20.120.530">
    <property type="entry name" value="GntR ligand-binding domain-like"/>
    <property type="match status" value="1"/>
</dbReference>
<dbReference type="PANTHER" id="PTHR43537">
    <property type="entry name" value="TRANSCRIPTIONAL REGULATOR, GNTR FAMILY"/>
    <property type="match status" value="1"/>
</dbReference>
<proteinExistence type="predicted"/>
<accession>A0A225MYM0</accession>
<dbReference type="CDD" id="cd07377">
    <property type="entry name" value="WHTH_GntR"/>
    <property type="match status" value="1"/>
</dbReference>
<evidence type="ECO:0000256" key="3">
    <source>
        <dbReference type="ARBA" id="ARBA00023163"/>
    </source>
</evidence>
<dbReference type="EMBL" id="NJIH01000001">
    <property type="protein sequence ID" value="OWT66358.1"/>
    <property type="molecule type" value="Genomic_DNA"/>
</dbReference>
<dbReference type="InterPro" id="IPR036388">
    <property type="entry name" value="WH-like_DNA-bd_sf"/>
</dbReference>
<dbReference type="SMART" id="SM00345">
    <property type="entry name" value="HTH_GNTR"/>
    <property type="match status" value="1"/>
</dbReference>
<protein>
    <submittedName>
        <fullName evidence="6">GntR family transcriptional regulator</fullName>
    </submittedName>
</protein>
<dbReference type="PROSITE" id="PS50949">
    <property type="entry name" value="HTH_GNTR"/>
    <property type="match status" value="1"/>
</dbReference>
<dbReference type="PANTHER" id="PTHR43537:SF5">
    <property type="entry name" value="UXU OPERON TRANSCRIPTIONAL REGULATOR"/>
    <property type="match status" value="1"/>
</dbReference>
<keyword evidence="3" id="KW-0804">Transcription</keyword>
<dbReference type="InterPro" id="IPR008920">
    <property type="entry name" value="TF_FadR/GntR_C"/>
</dbReference>
<evidence type="ECO:0000256" key="4">
    <source>
        <dbReference type="SAM" id="Coils"/>
    </source>
</evidence>
<keyword evidence="1" id="KW-0805">Transcription regulation</keyword>
<reference evidence="7" key="1">
    <citation type="submission" date="2017-06" db="EMBL/GenBank/DDBJ databases">
        <title>Herbaspirillum phytohormonus sp. nov., isolated from the root nodule of Robinia pseudoacacia in lead-zinc mine.</title>
        <authorList>
            <person name="Fan M."/>
            <person name="Lin Y."/>
        </authorList>
    </citation>
    <scope>NUCLEOTIDE SEQUENCE [LARGE SCALE GENOMIC DNA]</scope>
    <source>
        <strain evidence="7">SC-089</strain>
    </source>
</reference>
<dbReference type="SUPFAM" id="SSF48008">
    <property type="entry name" value="GntR ligand-binding domain-like"/>
    <property type="match status" value="1"/>
</dbReference>
<dbReference type="RefSeq" id="WP_088601484.1">
    <property type="nucleotide sequence ID" value="NZ_NJIH01000001.1"/>
</dbReference>
<dbReference type="Pfam" id="PF07729">
    <property type="entry name" value="FCD"/>
    <property type="match status" value="1"/>
</dbReference>
<evidence type="ECO:0000313" key="6">
    <source>
        <dbReference type="EMBL" id="OWT66358.1"/>
    </source>
</evidence>
<feature type="domain" description="HTH gntR-type" evidence="5">
    <location>
        <begin position="27"/>
        <end position="97"/>
    </location>
</feature>
<evidence type="ECO:0000256" key="1">
    <source>
        <dbReference type="ARBA" id="ARBA00023015"/>
    </source>
</evidence>
<gene>
    <name evidence="6" type="ORF">CEY11_01075</name>
</gene>
<dbReference type="PRINTS" id="PR00035">
    <property type="entry name" value="HTHGNTR"/>
</dbReference>